<sequence length="82" mass="9228">MPGRADALKPAGPTHPLTFQPRSGWPVGLYVCRYICVCRSVGRLRLPAGHLQLRRPYYAGAICEPLRALPDRPLRALRRLHT</sequence>
<comment type="caution">
    <text evidence="1">The sequence shown here is derived from an EMBL/GenBank/DDBJ whole genome shotgun (WGS) entry which is preliminary data.</text>
</comment>
<name>A0A3S5AC64_9PLAT</name>
<dbReference type="EMBL" id="CAAALY010073592">
    <property type="protein sequence ID" value="VEL25378.1"/>
    <property type="molecule type" value="Genomic_DNA"/>
</dbReference>
<dbReference type="Proteomes" id="UP000784294">
    <property type="component" value="Unassembled WGS sequence"/>
</dbReference>
<dbReference type="AlphaFoldDB" id="A0A3S5AC64"/>
<organism evidence="1 2">
    <name type="scientific">Protopolystoma xenopodis</name>
    <dbReference type="NCBI Taxonomy" id="117903"/>
    <lineage>
        <taxon>Eukaryota</taxon>
        <taxon>Metazoa</taxon>
        <taxon>Spiralia</taxon>
        <taxon>Lophotrochozoa</taxon>
        <taxon>Platyhelminthes</taxon>
        <taxon>Monogenea</taxon>
        <taxon>Polyopisthocotylea</taxon>
        <taxon>Polystomatidea</taxon>
        <taxon>Polystomatidae</taxon>
        <taxon>Protopolystoma</taxon>
    </lineage>
</organism>
<evidence type="ECO:0000313" key="1">
    <source>
        <dbReference type="EMBL" id="VEL25378.1"/>
    </source>
</evidence>
<accession>A0A3S5AC64</accession>
<keyword evidence="2" id="KW-1185">Reference proteome</keyword>
<evidence type="ECO:0000313" key="2">
    <source>
        <dbReference type="Proteomes" id="UP000784294"/>
    </source>
</evidence>
<gene>
    <name evidence="1" type="ORF">PXEA_LOCUS18818</name>
</gene>
<proteinExistence type="predicted"/>
<protein>
    <submittedName>
        <fullName evidence="1">Uncharacterized protein</fullName>
    </submittedName>
</protein>
<reference evidence="1" key="1">
    <citation type="submission" date="2018-11" db="EMBL/GenBank/DDBJ databases">
        <authorList>
            <consortium name="Pathogen Informatics"/>
        </authorList>
    </citation>
    <scope>NUCLEOTIDE SEQUENCE</scope>
</reference>